<keyword evidence="4 6" id="KW-0378">Hydrolase</keyword>
<dbReference type="EMBL" id="BAAANL010000003">
    <property type="protein sequence ID" value="GAA1862247.1"/>
    <property type="molecule type" value="Genomic_DNA"/>
</dbReference>
<dbReference type="PIRSF" id="PIRSF001084">
    <property type="entry name" value="B-galactosidase"/>
    <property type="match status" value="1"/>
</dbReference>
<sequence length="714" mass="77705">MPDRFTALTADLGLCYGGDYNPEQWDTVRRADFPDLGAADGPDTGRGSATVWKEDAFLMREAGVNLVTVGVFSWARYEPSPGIRDFDWLEEVLDLLHEHGVAVDLATPTASPPAWLGREFPETLPVDADGVRLVAGSRNHFSPASQVYRDHALDITRDLVERFGEHPAVRMWHVGNEFGQVCHGEESAERFRGWLRARYGSIGALNDAWGTAVWSQHYDDFAEIVPPRRMPYHVNPAQHLDWRRYGSDLLRDLYREQLAVIREYDDARPVTTNFMGFFPLVDAWSWAADLDVVADDTYPDPADPHAPADTALVRDLMRSLRGGEPWFLMESATSAVSWRPHNLPKSPERSRLESLQAVARGADGVCFFQWRASRAGAERFHSAMLPHAGPETMVHQGVRRLGADLARLRPVAGGRVPARVAMLWDWPSWWAATEPALPTGRLDPLDQLRRWYRVLWRDGVAVDLVRPGTWLDGYDVVLVPNLFLMEPTTADRLRDVVARGGSLVVGPFTGVVDGDAQVRTGRFPALLSGVLGVSGEEWAPLPDDGVRLSGGHRAEILGERLRADDADVLVSFAEGHLAGSPAVTRRVVDAAGAAPAPGNGRTPGGGTASYLGCVPDDALLATVLRDAVGRAGVGGVVPELRELNATRRTGTEVEAVQRGDALFLLNHSGADGAPGEPAHVVVPGSWTDLLTGESVTGEVTVAPGGAVVLVEKGR</sequence>
<accession>A0ABP4ZL12</accession>
<evidence type="ECO:0000256" key="5">
    <source>
        <dbReference type="ARBA" id="ARBA00023295"/>
    </source>
</evidence>
<evidence type="ECO:0000256" key="6">
    <source>
        <dbReference type="PIRNR" id="PIRNR001084"/>
    </source>
</evidence>
<evidence type="ECO:0000259" key="9">
    <source>
        <dbReference type="Pfam" id="PF08533"/>
    </source>
</evidence>
<dbReference type="Proteomes" id="UP001501094">
    <property type="component" value="Unassembled WGS sequence"/>
</dbReference>
<reference evidence="11" key="1">
    <citation type="journal article" date="2019" name="Int. J. Syst. Evol. Microbiol.">
        <title>The Global Catalogue of Microorganisms (GCM) 10K type strain sequencing project: providing services to taxonomists for standard genome sequencing and annotation.</title>
        <authorList>
            <consortium name="The Broad Institute Genomics Platform"/>
            <consortium name="The Broad Institute Genome Sequencing Center for Infectious Disease"/>
            <person name="Wu L."/>
            <person name="Ma J."/>
        </authorList>
    </citation>
    <scope>NUCLEOTIDE SEQUENCE [LARGE SCALE GENOMIC DNA]</scope>
    <source>
        <strain evidence="11">JCM 14326</strain>
    </source>
</reference>
<dbReference type="Gene3D" id="2.60.40.1180">
    <property type="entry name" value="Golgi alpha-mannosidase II"/>
    <property type="match status" value="1"/>
</dbReference>
<dbReference type="Gene3D" id="3.40.50.880">
    <property type="match status" value="1"/>
</dbReference>
<gene>
    <name evidence="10" type="ORF">GCM10009751_20060</name>
</gene>
<dbReference type="PANTHER" id="PTHR36447:SF1">
    <property type="entry name" value="BETA-GALACTOSIDASE GANA"/>
    <property type="match status" value="1"/>
</dbReference>
<evidence type="ECO:0000259" key="8">
    <source>
        <dbReference type="Pfam" id="PF08532"/>
    </source>
</evidence>
<protein>
    <recommendedName>
        <fullName evidence="3 6">Beta-galactosidase</fullName>
        <shortName evidence="6">Beta-gal</shortName>
        <ecNumber evidence="3 6">3.2.1.23</ecNumber>
    </recommendedName>
</protein>
<dbReference type="SUPFAM" id="SSF52317">
    <property type="entry name" value="Class I glutamine amidotransferase-like"/>
    <property type="match status" value="1"/>
</dbReference>
<dbReference type="InterPro" id="IPR013738">
    <property type="entry name" value="Beta_galactosidase_Trimer"/>
</dbReference>
<comment type="caution">
    <text evidence="10">The sequence shown here is derived from an EMBL/GenBank/DDBJ whole genome shotgun (WGS) entry which is preliminary data.</text>
</comment>
<evidence type="ECO:0000256" key="3">
    <source>
        <dbReference type="ARBA" id="ARBA00012756"/>
    </source>
</evidence>
<feature type="domain" description="Beta-galactosidase trimerisation" evidence="8">
    <location>
        <begin position="418"/>
        <end position="633"/>
    </location>
</feature>
<dbReference type="Pfam" id="PF02449">
    <property type="entry name" value="Glyco_hydro_42"/>
    <property type="match status" value="1"/>
</dbReference>
<keyword evidence="11" id="KW-1185">Reference proteome</keyword>
<organism evidence="10 11">
    <name type="scientific">Myceligenerans crystallogenes</name>
    <dbReference type="NCBI Taxonomy" id="316335"/>
    <lineage>
        <taxon>Bacteria</taxon>
        <taxon>Bacillati</taxon>
        <taxon>Actinomycetota</taxon>
        <taxon>Actinomycetes</taxon>
        <taxon>Micrococcales</taxon>
        <taxon>Promicromonosporaceae</taxon>
        <taxon>Myceligenerans</taxon>
    </lineage>
</organism>
<evidence type="ECO:0000256" key="2">
    <source>
        <dbReference type="ARBA" id="ARBA00005940"/>
    </source>
</evidence>
<dbReference type="EC" id="3.2.1.23" evidence="3 6"/>
<evidence type="ECO:0000259" key="7">
    <source>
        <dbReference type="Pfam" id="PF02449"/>
    </source>
</evidence>
<feature type="domain" description="Beta-galactosidase C-terminal" evidence="9">
    <location>
        <begin position="654"/>
        <end position="710"/>
    </location>
</feature>
<dbReference type="InterPro" id="IPR029062">
    <property type="entry name" value="Class_I_gatase-like"/>
</dbReference>
<dbReference type="Gene3D" id="3.20.20.80">
    <property type="entry name" value="Glycosidases"/>
    <property type="match status" value="1"/>
</dbReference>
<evidence type="ECO:0000256" key="1">
    <source>
        <dbReference type="ARBA" id="ARBA00001412"/>
    </source>
</evidence>
<dbReference type="CDD" id="cd03143">
    <property type="entry name" value="A4_beta-galactosidase_middle_domain"/>
    <property type="match status" value="1"/>
</dbReference>
<dbReference type="PANTHER" id="PTHR36447">
    <property type="entry name" value="BETA-GALACTOSIDASE GANA"/>
    <property type="match status" value="1"/>
</dbReference>
<dbReference type="SUPFAM" id="SSF51445">
    <property type="entry name" value="(Trans)glycosidases"/>
    <property type="match status" value="1"/>
</dbReference>
<evidence type="ECO:0000313" key="10">
    <source>
        <dbReference type="EMBL" id="GAA1862247.1"/>
    </source>
</evidence>
<dbReference type="InterPro" id="IPR017853">
    <property type="entry name" value="GH"/>
</dbReference>
<dbReference type="InterPro" id="IPR013739">
    <property type="entry name" value="Beta_galactosidase_C"/>
</dbReference>
<feature type="domain" description="Glycoside hydrolase family 42 N-terminal" evidence="7">
    <location>
        <begin position="48"/>
        <end position="407"/>
    </location>
</feature>
<name>A0ABP4ZL12_9MICO</name>
<dbReference type="InterPro" id="IPR003476">
    <property type="entry name" value="Glyco_hydro_42"/>
</dbReference>
<proteinExistence type="inferred from homology"/>
<dbReference type="Pfam" id="PF08533">
    <property type="entry name" value="Glyco_hydro_42C"/>
    <property type="match status" value="1"/>
</dbReference>
<dbReference type="InterPro" id="IPR013780">
    <property type="entry name" value="Glyco_hydro_b"/>
</dbReference>
<comment type="catalytic activity">
    <reaction evidence="1 6">
        <text>Hydrolysis of terminal non-reducing beta-D-galactose residues in beta-D-galactosides.</text>
        <dbReference type="EC" id="3.2.1.23"/>
    </reaction>
</comment>
<dbReference type="Pfam" id="PF08532">
    <property type="entry name" value="Glyco_hydro_42M"/>
    <property type="match status" value="1"/>
</dbReference>
<evidence type="ECO:0000256" key="4">
    <source>
        <dbReference type="ARBA" id="ARBA00022801"/>
    </source>
</evidence>
<comment type="similarity">
    <text evidence="2 6">Belongs to the glycosyl hydrolase 42 family.</text>
</comment>
<evidence type="ECO:0000313" key="11">
    <source>
        <dbReference type="Proteomes" id="UP001501094"/>
    </source>
</evidence>
<keyword evidence="5 6" id="KW-0326">Glycosidase</keyword>
<dbReference type="InterPro" id="IPR013529">
    <property type="entry name" value="Glyco_hydro_42_N"/>
</dbReference>